<sequence length="290" mass="30034">MNLHAELEVLETGPLALLEDLGRPGLAAQGVGRSGAADRGSFLLGARLLGQGPAHAAVEATYGGLSVRARGSVTVVLTGAPGPATVDDRPAPHAAPFLLRGGQVLRIGQPTTGLRTYLSVRGGFAVAPVLGSRSTDTLSGIGPAPLKPGDVLPVEPPVGEPTVDVAPVADPTEGVVVLRALLGHRDHWLADPPALERQTWTVSLHSDRVGLRLDGDPLERHPDRTGAELPSEGLVRGAVQVPPGGQPVLFLADHPVTGGYPVVAVVLEADVDRAAQAVPGQQVRFRLQRR</sequence>
<protein>
    <submittedName>
        <fullName evidence="5">Biotin-dependent carboxylase uncharacterized domain-containing protein</fullName>
    </submittedName>
</protein>
<dbReference type="Pfam" id="PF02626">
    <property type="entry name" value="CT_A_B"/>
    <property type="match status" value="1"/>
</dbReference>
<dbReference type="RefSeq" id="WP_342707709.1">
    <property type="nucleotide sequence ID" value="NZ_FOHB01000003.1"/>
</dbReference>
<keyword evidence="3" id="KW-0067">ATP-binding</keyword>
<keyword evidence="1" id="KW-0547">Nucleotide-binding</keyword>
<keyword evidence="2" id="KW-0378">Hydrolase</keyword>
<evidence type="ECO:0000256" key="2">
    <source>
        <dbReference type="ARBA" id="ARBA00022801"/>
    </source>
</evidence>
<dbReference type="SUPFAM" id="SSF50891">
    <property type="entry name" value="Cyclophilin-like"/>
    <property type="match status" value="1"/>
</dbReference>
<dbReference type="Gene3D" id="2.40.100.10">
    <property type="entry name" value="Cyclophilin-like"/>
    <property type="match status" value="1"/>
</dbReference>
<dbReference type="PANTHER" id="PTHR43309">
    <property type="entry name" value="5-OXOPROLINASE SUBUNIT C"/>
    <property type="match status" value="1"/>
</dbReference>
<evidence type="ECO:0000313" key="6">
    <source>
        <dbReference type="Proteomes" id="UP000199019"/>
    </source>
</evidence>
<organism evidence="5 6">
    <name type="scientific">Pedococcus cremeus</name>
    <dbReference type="NCBI Taxonomy" id="587636"/>
    <lineage>
        <taxon>Bacteria</taxon>
        <taxon>Bacillati</taxon>
        <taxon>Actinomycetota</taxon>
        <taxon>Actinomycetes</taxon>
        <taxon>Micrococcales</taxon>
        <taxon>Intrasporangiaceae</taxon>
        <taxon>Pedococcus</taxon>
    </lineage>
</organism>
<keyword evidence="6" id="KW-1185">Reference proteome</keyword>
<evidence type="ECO:0000259" key="4">
    <source>
        <dbReference type="SMART" id="SM00797"/>
    </source>
</evidence>
<dbReference type="SMART" id="SM00797">
    <property type="entry name" value="AHS2"/>
    <property type="match status" value="1"/>
</dbReference>
<evidence type="ECO:0000256" key="1">
    <source>
        <dbReference type="ARBA" id="ARBA00022741"/>
    </source>
</evidence>
<reference evidence="6" key="1">
    <citation type="submission" date="2016-10" db="EMBL/GenBank/DDBJ databases">
        <authorList>
            <person name="Varghese N."/>
            <person name="Submissions S."/>
        </authorList>
    </citation>
    <scope>NUCLEOTIDE SEQUENCE [LARGE SCALE GENOMIC DNA]</scope>
    <source>
        <strain evidence="6">CGMCC 1.6963</strain>
    </source>
</reference>
<dbReference type="GO" id="GO:0005524">
    <property type="term" value="F:ATP binding"/>
    <property type="evidence" value="ECO:0007669"/>
    <property type="project" value="UniProtKB-KW"/>
</dbReference>
<dbReference type="GO" id="GO:0016787">
    <property type="term" value="F:hydrolase activity"/>
    <property type="evidence" value="ECO:0007669"/>
    <property type="project" value="UniProtKB-KW"/>
</dbReference>
<feature type="domain" description="Carboxyltransferase" evidence="4">
    <location>
        <begin position="28"/>
        <end position="290"/>
    </location>
</feature>
<dbReference type="InterPro" id="IPR052708">
    <property type="entry name" value="PxpC"/>
</dbReference>
<dbReference type="PANTHER" id="PTHR43309:SF3">
    <property type="entry name" value="5-OXOPROLINASE SUBUNIT C"/>
    <property type="match status" value="1"/>
</dbReference>
<dbReference type="InterPro" id="IPR029000">
    <property type="entry name" value="Cyclophilin-like_dom_sf"/>
</dbReference>
<evidence type="ECO:0000256" key="3">
    <source>
        <dbReference type="ARBA" id="ARBA00022840"/>
    </source>
</evidence>
<dbReference type="AlphaFoldDB" id="A0A1H9UC74"/>
<dbReference type="NCBIfam" id="TIGR00724">
    <property type="entry name" value="urea_amlyse_rel"/>
    <property type="match status" value="1"/>
</dbReference>
<accession>A0A1H9UC74</accession>
<dbReference type="EMBL" id="FOHB01000003">
    <property type="protein sequence ID" value="SES06959.1"/>
    <property type="molecule type" value="Genomic_DNA"/>
</dbReference>
<dbReference type="Proteomes" id="UP000199019">
    <property type="component" value="Unassembled WGS sequence"/>
</dbReference>
<name>A0A1H9UC74_9MICO</name>
<dbReference type="InterPro" id="IPR003778">
    <property type="entry name" value="CT_A_B"/>
</dbReference>
<dbReference type="STRING" id="587636.SAMN05216199_1845"/>
<evidence type="ECO:0000313" key="5">
    <source>
        <dbReference type="EMBL" id="SES06959.1"/>
    </source>
</evidence>
<gene>
    <name evidence="5" type="ORF">SAMN05216199_1845</name>
</gene>
<proteinExistence type="predicted"/>